<feature type="region of interest" description="Disordered" evidence="5">
    <location>
        <begin position="379"/>
        <end position="409"/>
    </location>
</feature>
<accession>A0A4S8L6G9</accession>
<dbReference type="EMBL" id="ML179630">
    <property type="protein sequence ID" value="THU83993.1"/>
    <property type="molecule type" value="Genomic_DNA"/>
</dbReference>
<dbReference type="PROSITE" id="PS50011">
    <property type="entry name" value="PROTEIN_KINASE_DOM"/>
    <property type="match status" value="1"/>
</dbReference>
<dbReference type="InterPro" id="IPR051681">
    <property type="entry name" value="Ser/Thr_Kinases-Pseudokinases"/>
</dbReference>
<name>A0A4S8L6G9_DENBC</name>
<evidence type="ECO:0000256" key="4">
    <source>
        <dbReference type="ARBA" id="ARBA00022840"/>
    </source>
</evidence>
<keyword evidence="8" id="KW-1185">Reference proteome</keyword>
<dbReference type="SMART" id="SM00220">
    <property type="entry name" value="S_TKc"/>
    <property type="match status" value="1"/>
</dbReference>
<evidence type="ECO:0000256" key="3">
    <source>
        <dbReference type="ARBA" id="ARBA00022777"/>
    </source>
</evidence>
<evidence type="ECO:0000256" key="5">
    <source>
        <dbReference type="SAM" id="MobiDB-lite"/>
    </source>
</evidence>
<organism evidence="7 8">
    <name type="scientific">Dendrothele bispora (strain CBS 962.96)</name>
    <dbReference type="NCBI Taxonomy" id="1314807"/>
    <lineage>
        <taxon>Eukaryota</taxon>
        <taxon>Fungi</taxon>
        <taxon>Dikarya</taxon>
        <taxon>Basidiomycota</taxon>
        <taxon>Agaricomycotina</taxon>
        <taxon>Agaricomycetes</taxon>
        <taxon>Agaricomycetidae</taxon>
        <taxon>Agaricales</taxon>
        <taxon>Agaricales incertae sedis</taxon>
        <taxon>Dendrothele</taxon>
    </lineage>
</organism>
<dbReference type="InterPro" id="IPR011009">
    <property type="entry name" value="Kinase-like_dom_sf"/>
</dbReference>
<dbReference type="Pfam" id="PF07714">
    <property type="entry name" value="PK_Tyr_Ser-Thr"/>
    <property type="match status" value="1"/>
</dbReference>
<dbReference type="GO" id="GO:0005524">
    <property type="term" value="F:ATP binding"/>
    <property type="evidence" value="ECO:0007669"/>
    <property type="project" value="UniProtKB-KW"/>
</dbReference>
<evidence type="ECO:0000313" key="8">
    <source>
        <dbReference type="Proteomes" id="UP000297245"/>
    </source>
</evidence>
<protein>
    <submittedName>
        <fullName evidence="7">Kinase-like protein</fullName>
    </submittedName>
</protein>
<evidence type="ECO:0000256" key="2">
    <source>
        <dbReference type="ARBA" id="ARBA00022741"/>
    </source>
</evidence>
<keyword evidence="1" id="KW-0808">Transferase</keyword>
<feature type="region of interest" description="Disordered" evidence="5">
    <location>
        <begin position="336"/>
        <end position="358"/>
    </location>
</feature>
<dbReference type="Proteomes" id="UP000297245">
    <property type="component" value="Unassembled WGS sequence"/>
</dbReference>
<dbReference type="InterPro" id="IPR001245">
    <property type="entry name" value="Ser-Thr/Tyr_kinase_cat_dom"/>
</dbReference>
<dbReference type="InterPro" id="IPR000719">
    <property type="entry name" value="Prot_kinase_dom"/>
</dbReference>
<keyword evidence="2" id="KW-0547">Nucleotide-binding</keyword>
<reference evidence="7 8" key="1">
    <citation type="journal article" date="2019" name="Nat. Ecol. Evol.">
        <title>Megaphylogeny resolves global patterns of mushroom evolution.</title>
        <authorList>
            <person name="Varga T."/>
            <person name="Krizsan K."/>
            <person name="Foldi C."/>
            <person name="Dima B."/>
            <person name="Sanchez-Garcia M."/>
            <person name="Sanchez-Ramirez S."/>
            <person name="Szollosi G.J."/>
            <person name="Szarkandi J.G."/>
            <person name="Papp V."/>
            <person name="Albert L."/>
            <person name="Andreopoulos W."/>
            <person name="Angelini C."/>
            <person name="Antonin V."/>
            <person name="Barry K.W."/>
            <person name="Bougher N.L."/>
            <person name="Buchanan P."/>
            <person name="Buyck B."/>
            <person name="Bense V."/>
            <person name="Catcheside P."/>
            <person name="Chovatia M."/>
            <person name="Cooper J."/>
            <person name="Damon W."/>
            <person name="Desjardin D."/>
            <person name="Finy P."/>
            <person name="Geml J."/>
            <person name="Haridas S."/>
            <person name="Hughes K."/>
            <person name="Justo A."/>
            <person name="Karasinski D."/>
            <person name="Kautmanova I."/>
            <person name="Kiss B."/>
            <person name="Kocsube S."/>
            <person name="Kotiranta H."/>
            <person name="LaButti K.M."/>
            <person name="Lechner B.E."/>
            <person name="Liimatainen K."/>
            <person name="Lipzen A."/>
            <person name="Lukacs Z."/>
            <person name="Mihaltcheva S."/>
            <person name="Morgado L.N."/>
            <person name="Niskanen T."/>
            <person name="Noordeloos M.E."/>
            <person name="Ohm R.A."/>
            <person name="Ortiz-Santana B."/>
            <person name="Ovrebo C."/>
            <person name="Racz N."/>
            <person name="Riley R."/>
            <person name="Savchenko A."/>
            <person name="Shiryaev A."/>
            <person name="Soop K."/>
            <person name="Spirin V."/>
            <person name="Szebenyi C."/>
            <person name="Tomsovsky M."/>
            <person name="Tulloss R.E."/>
            <person name="Uehling J."/>
            <person name="Grigoriev I.V."/>
            <person name="Vagvolgyi C."/>
            <person name="Papp T."/>
            <person name="Martin F.M."/>
            <person name="Miettinen O."/>
            <person name="Hibbett D.S."/>
            <person name="Nagy L.G."/>
        </authorList>
    </citation>
    <scope>NUCLEOTIDE SEQUENCE [LARGE SCALE GENOMIC DNA]</scope>
    <source>
        <strain evidence="7 8">CBS 962.96</strain>
    </source>
</reference>
<feature type="region of interest" description="Disordered" evidence="5">
    <location>
        <begin position="818"/>
        <end position="870"/>
    </location>
</feature>
<dbReference type="GO" id="GO:0004674">
    <property type="term" value="F:protein serine/threonine kinase activity"/>
    <property type="evidence" value="ECO:0007669"/>
    <property type="project" value="TreeGrafter"/>
</dbReference>
<dbReference type="PANTHER" id="PTHR44329:SF288">
    <property type="entry name" value="MITOGEN-ACTIVATED PROTEIN KINASE KINASE KINASE 20"/>
    <property type="match status" value="1"/>
</dbReference>
<evidence type="ECO:0000256" key="1">
    <source>
        <dbReference type="ARBA" id="ARBA00022679"/>
    </source>
</evidence>
<feature type="domain" description="Protein kinase" evidence="6">
    <location>
        <begin position="555"/>
        <end position="939"/>
    </location>
</feature>
<dbReference type="InterPro" id="IPR008271">
    <property type="entry name" value="Ser/Thr_kinase_AS"/>
</dbReference>
<keyword evidence="3 7" id="KW-0418">Kinase</keyword>
<proteinExistence type="predicted"/>
<dbReference type="SUPFAM" id="SSF56112">
    <property type="entry name" value="Protein kinase-like (PK-like)"/>
    <property type="match status" value="1"/>
</dbReference>
<dbReference type="PROSITE" id="PS00108">
    <property type="entry name" value="PROTEIN_KINASE_ST"/>
    <property type="match status" value="1"/>
</dbReference>
<evidence type="ECO:0000259" key="6">
    <source>
        <dbReference type="PROSITE" id="PS50011"/>
    </source>
</evidence>
<dbReference type="OrthoDB" id="6718656at2759"/>
<dbReference type="AlphaFoldDB" id="A0A4S8L6G9"/>
<dbReference type="PANTHER" id="PTHR44329">
    <property type="entry name" value="SERINE/THREONINE-PROTEIN KINASE TNNI3K-RELATED"/>
    <property type="match status" value="1"/>
</dbReference>
<gene>
    <name evidence="7" type="ORF">K435DRAFT_971355</name>
</gene>
<feature type="compositionally biased region" description="Low complexity" evidence="5">
    <location>
        <begin position="825"/>
        <end position="870"/>
    </location>
</feature>
<sequence length="940" mass="104931">MTFTVPHYVPSFFWRFWLSNVGQRHSRQPRLHVYDIYNGDLLEFKSAPAPPRSVFQDLDSALDANIRSTLRHAEKSFQTLESQAEAALSKLIDQTHRTGEAAPPCPSKVSLESNELSSIIKFFVFLRFRNSPKYQEIIKDLVEPSDLSLSISRRGRFGRGETIYSIYSPLYRQVRVVTILTVFTQFFETSLGNLPLSLFSNEKIVVSTQLLSPSSSRRDDPCLKIIDDCFWRCCREVEICLGVPAQEDAEYVLSGSCYGILDSGFGSGTGLEPNPEDEPCDYFFPILPTLALYIINTSSTQSHTSSPTDSLVNIDVDLEMTIDVFLRNAMVLSNVPGDHHESSRNQRRRPTRTFIPYNRLGDNDREEFMNCVSMLRMSGTTTTTTTTEGEAETSPSEKRGTTATTTTTTEVSVPISEEAADSLLDSLEPPLLLPTIATTTTTTTTATTTTTTLNDVDHPTGPKLYFHSLSSLAKSISSYDEFRCRWIADRFIDYSRLKQRCRQKFCMEQVMRVLPVRGPYPYPYPGDGDRDRDRDRWDRDGGSMVVVDLSEEVKLVGREPVAYGAFSDVWKGEWFDGVERKERRVAVKYLRRVMVRKIDRPRLVKRLQAEIITWHQLCHRNLATLFGIIQDLNGVGMVSLWCENGTVTEFLKKYPGKDRLRLVVQIASGVAYLHNFNPPVVHGDLKGNNILIDTHEQAIITDFGLSKVMEDVTSMSSSSSTSNSSPNEDRKVVSSSDFFAGSTRWMAPELIQMLVEDEGGKIPQVTTFSDVYAFGSVCLEIATGQLPYPHRRNDPAVMMDILRGVGPARGAVLSSSQLGIGMGRSTGSSSPSSPTSSVASVSSWSSSSSTPTPTPTSSPRLSHSSPFSSSSASDLMQSSCPCSHLTSSTTTSVNKEDQDPEHDCFRLLLERCWDQVPYLRPSMEDVLSCFVTMEAHNTVR</sequence>
<dbReference type="Gene3D" id="1.10.510.10">
    <property type="entry name" value="Transferase(Phosphotransferase) domain 1"/>
    <property type="match status" value="1"/>
</dbReference>
<evidence type="ECO:0000313" key="7">
    <source>
        <dbReference type="EMBL" id="THU83993.1"/>
    </source>
</evidence>
<keyword evidence="4" id="KW-0067">ATP-binding</keyword>